<feature type="transmembrane region" description="Helical" evidence="1">
    <location>
        <begin position="366"/>
        <end position="391"/>
    </location>
</feature>
<proteinExistence type="predicted"/>
<dbReference type="STRING" id="112903.SAMN04490178_103165"/>
<evidence type="ECO:0000313" key="2">
    <source>
        <dbReference type="EMBL" id="SEO61338.1"/>
    </source>
</evidence>
<evidence type="ECO:0000256" key="1">
    <source>
        <dbReference type="SAM" id="Phobius"/>
    </source>
</evidence>
<dbReference type="GO" id="GO:0015128">
    <property type="term" value="F:gluconate transmembrane transporter activity"/>
    <property type="evidence" value="ECO:0007669"/>
    <property type="project" value="InterPro"/>
</dbReference>
<accession>A0A1H8R5B4</accession>
<feature type="transmembrane region" description="Helical" evidence="1">
    <location>
        <begin position="142"/>
        <end position="162"/>
    </location>
</feature>
<dbReference type="PANTHER" id="PTHR30354:SF7">
    <property type="entry name" value="BLL7963 PROTEIN"/>
    <property type="match status" value="1"/>
</dbReference>
<dbReference type="InterPro" id="IPR003474">
    <property type="entry name" value="Glcn_transporter"/>
</dbReference>
<dbReference type="PANTHER" id="PTHR30354">
    <property type="entry name" value="GNT FAMILY GLUCONATE TRANSPORTER"/>
    <property type="match status" value="1"/>
</dbReference>
<feature type="transmembrane region" description="Helical" evidence="1">
    <location>
        <begin position="97"/>
        <end position="130"/>
    </location>
</feature>
<feature type="transmembrane region" description="Helical" evidence="1">
    <location>
        <begin position="283"/>
        <end position="302"/>
    </location>
</feature>
<feature type="transmembrane region" description="Helical" evidence="1">
    <location>
        <begin position="61"/>
        <end position="85"/>
    </location>
</feature>
<dbReference type="EMBL" id="FODY01000003">
    <property type="protein sequence ID" value="SEO61338.1"/>
    <property type="molecule type" value="Genomic_DNA"/>
</dbReference>
<dbReference type="GO" id="GO:0005886">
    <property type="term" value="C:plasma membrane"/>
    <property type="evidence" value="ECO:0007669"/>
    <property type="project" value="TreeGrafter"/>
</dbReference>
<gene>
    <name evidence="2" type="ORF">SAMN04490178_103165</name>
</gene>
<evidence type="ECO:0000313" key="3">
    <source>
        <dbReference type="Proteomes" id="UP000198847"/>
    </source>
</evidence>
<name>A0A1H8R5B4_9FIRM</name>
<keyword evidence="1" id="KW-0472">Membrane</keyword>
<keyword evidence="1" id="KW-0812">Transmembrane</keyword>
<sequence length="471" mass="50348">MEGILIFISLLLLMFFAYRGYSIVVIAPVFAILAALGSNYGAMPVYSEIYMTKAAEYIKTYYPVFLLGAVFAKIMEEGGMAAAVAGKIVSSLGKERAVLAVLIGCGVLTYGGLSVFVVAFVMYPFAAVLFKEADIPKRLMPATLWMGIFTYAMIALPGTPQIQNVIPTAFFGTTTWAGIGTGLLGSVCYFVLGWSWISYRHKKLAAKGEGYGTQHKNEPAAVTENLPHWLVSLVPLLLVVVINLMMSNPFYWNWAYHWNPDSLEPLKILKLSLLSPAVDRVQSIWSINVALVVGILSAMLIGRPKIRLRGGMIRPVNAGAMSSVMAIINVASGYAYGSVIASLAGFQVIKNALLTVQLGSGPLLSAVITTNIMTGITGSASGGLTIALGMLGKEWLAWANSIGMSPDILHRIVCLASEGIDTVPHAGALVTLFAVCGLTHKESYYDVGVLTLLKPVIGLLCLAFYSVTGLA</sequence>
<keyword evidence="3" id="KW-1185">Reference proteome</keyword>
<dbReference type="AlphaFoldDB" id="A0A1H8R5B4"/>
<feature type="transmembrane region" description="Helical" evidence="1">
    <location>
        <begin position="226"/>
        <end position="246"/>
    </location>
</feature>
<reference evidence="2 3" key="1">
    <citation type="submission" date="2016-10" db="EMBL/GenBank/DDBJ databases">
        <authorList>
            <person name="de Groot N.N."/>
        </authorList>
    </citation>
    <scope>NUCLEOTIDE SEQUENCE [LARGE SCALE GENOMIC DNA]</scope>
    <source>
        <strain evidence="2 3">DSM 13305</strain>
    </source>
</reference>
<protein>
    <submittedName>
        <fullName evidence="2">H+/gluconate symporter</fullName>
    </submittedName>
</protein>
<dbReference type="Proteomes" id="UP000198847">
    <property type="component" value="Unassembled WGS sequence"/>
</dbReference>
<feature type="transmembrane region" description="Helical" evidence="1">
    <location>
        <begin position="323"/>
        <end position="346"/>
    </location>
</feature>
<organism evidence="2 3">
    <name type="scientific">Propionispora vibrioides</name>
    <dbReference type="NCBI Taxonomy" id="112903"/>
    <lineage>
        <taxon>Bacteria</taxon>
        <taxon>Bacillati</taxon>
        <taxon>Bacillota</taxon>
        <taxon>Negativicutes</taxon>
        <taxon>Selenomonadales</taxon>
        <taxon>Sporomusaceae</taxon>
        <taxon>Propionispora</taxon>
    </lineage>
</organism>
<dbReference type="RefSeq" id="WP_091744135.1">
    <property type="nucleotide sequence ID" value="NZ_FODY01000003.1"/>
</dbReference>
<feature type="transmembrane region" description="Helical" evidence="1">
    <location>
        <begin position="447"/>
        <end position="467"/>
    </location>
</feature>
<dbReference type="OrthoDB" id="86125at2"/>
<feature type="transmembrane region" description="Helical" evidence="1">
    <location>
        <begin position="174"/>
        <end position="197"/>
    </location>
</feature>
<feature type="transmembrane region" description="Helical" evidence="1">
    <location>
        <begin position="29"/>
        <end position="49"/>
    </location>
</feature>
<keyword evidence="1" id="KW-1133">Transmembrane helix</keyword>